<reference evidence="1 2" key="1">
    <citation type="submission" date="2019-07" db="EMBL/GenBank/DDBJ databases">
        <title>Whole genome shotgun sequence of Meiothermus hypogaeus NBRC 106114.</title>
        <authorList>
            <person name="Hosoyama A."/>
            <person name="Uohara A."/>
            <person name="Ohji S."/>
            <person name="Ichikawa N."/>
        </authorList>
    </citation>
    <scope>NUCLEOTIDE SEQUENCE [LARGE SCALE GENOMIC DNA]</scope>
    <source>
        <strain evidence="1 2">NBRC 106114</strain>
    </source>
</reference>
<protein>
    <submittedName>
        <fullName evidence="1">Uncharacterized protein</fullName>
    </submittedName>
</protein>
<accession>A0A511R2S8</accession>
<evidence type="ECO:0000313" key="2">
    <source>
        <dbReference type="Proteomes" id="UP000321197"/>
    </source>
</evidence>
<dbReference type="EMBL" id="BJXL01000066">
    <property type="protein sequence ID" value="GEM83918.1"/>
    <property type="molecule type" value="Genomic_DNA"/>
</dbReference>
<dbReference type="RefSeq" id="WP_119342336.1">
    <property type="nucleotide sequence ID" value="NZ_BJXL01000066.1"/>
</dbReference>
<comment type="caution">
    <text evidence="1">The sequence shown here is derived from an EMBL/GenBank/DDBJ whole genome shotgun (WGS) entry which is preliminary data.</text>
</comment>
<organism evidence="1 2">
    <name type="scientific">Meiothermus hypogaeus NBRC 106114</name>
    <dbReference type="NCBI Taxonomy" id="1227553"/>
    <lineage>
        <taxon>Bacteria</taxon>
        <taxon>Thermotogati</taxon>
        <taxon>Deinococcota</taxon>
        <taxon>Deinococci</taxon>
        <taxon>Thermales</taxon>
        <taxon>Thermaceae</taxon>
        <taxon>Meiothermus</taxon>
    </lineage>
</organism>
<name>A0A511R2S8_9DEIN</name>
<proteinExistence type="predicted"/>
<sequence length="103" mass="11075">MDIKKGYIGRSAFRLFTRKSNPITPTTAQQTQLMTVLLADRRSAESIMSYAQGDLRNLNGVEIKELAALPGVGEAAAAKVIALFALLNQLLTPRQNTPSASDG</sequence>
<dbReference type="Proteomes" id="UP000321197">
    <property type="component" value="Unassembled WGS sequence"/>
</dbReference>
<gene>
    <name evidence="1" type="ORF">MHY01S_20840</name>
</gene>
<dbReference type="AlphaFoldDB" id="A0A511R2S8"/>
<evidence type="ECO:0000313" key="1">
    <source>
        <dbReference type="EMBL" id="GEM83918.1"/>
    </source>
</evidence>